<feature type="transmembrane region" description="Helical" evidence="7">
    <location>
        <begin position="241"/>
        <end position="259"/>
    </location>
</feature>
<reference evidence="9 10" key="2">
    <citation type="journal article" date="2010" name="Stand. Genomic Sci.">
        <title>Complete genome sequence of Gordonia bronchialis type strain (3410).</title>
        <authorList>
            <person name="Ivanova N."/>
            <person name="Sikorski J."/>
            <person name="Jando M."/>
            <person name="Lapidus A."/>
            <person name="Nolan M."/>
            <person name="Lucas S."/>
            <person name="Del Rio T.G."/>
            <person name="Tice H."/>
            <person name="Copeland A."/>
            <person name="Cheng J.F."/>
            <person name="Chen F."/>
            <person name="Bruce D."/>
            <person name="Goodwin L."/>
            <person name="Pitluck S."/>
            <person name="Mavromatis K."/>
            <person name="Ovchinnikova G."/>
            <person name="Pati A."/>
            <person name="Chen A."/>
            <person name="Palaniappan K."/>
            <person name="Land M."/>
            <person name="Hauser L."/>
            <person name="Chang Y.J."/>
            <person name="Jeffries C.D."/>
            <person name="Chain P."/>
            <person name="Saunders E."/>
            <person name="Han C."/>
            <person name="Detter J.C."/>
            <person name="Brettin T."/>
            <person name="Rohde M."/>
            <person name="Goker M."/>
            <person name="Bristow J."/>
            <person name="Eisen J.A."/>
            <person name="Markowitz V."/>
            <person name="Hugenholtz P."/>
            <person name="Klenk H.P."/>
            <person name="Kyrpides N.C."/>
        </authorList>
    </citation>
    <scope>NUCLEOTIDE SEQUENCE [LARGE SCALE GENOMIC DNA]</scope>
    <source>
        <strain evidence="10">ATCC 25592 / DSM 43247 / BCRC 13721 / JCM 3198 / KCTC 3076 / NBRC 16047 / NCTC 10667</strain>
    </source>
</reference>
<evidence type="ECO:0000256" key="6">
    <source>
        <dbReference type="ARBA" id="ARBA00023136"/>
    </source>
</evidence>
<dbReference type="STRING" id="526226.Gbro_2418"/>
<accession>D0LDN7</accession>
<evidence type="ECO:0000259" key="8">
    <source>
        <dbReference type="Pfam" id="PF09335"/>
    </source>
</evidence>
<dbReference type="PANTHER" id="PTHR12677">
    <property type="entry name" value="GOLGI APPARATUS MEMBRANE PROTEIN TVP38-RELATED"/>
    <property type="match status" value="1"/>
</dbReference>
<dbReference type="eggNOG" id="COG0398">
    <property type="taxonomic scope" value="Bacteria"/>
</dbReference>
<feature type="transmembrane region" description="Helical" evidence="7">
    <location>
        <begin position="127"/>
        <end position="152"/>
    </location>
</feature>
<evidence type="ECO:0000256" key="2">
    <source>
        <dbReference type="ARBA" id="ARBA00008640"/>
    </source>
</evidence>
<evidence type="ECO:0000256" key="7">
    <source>
        <dbReference type="RuleBase" id="RU366058"/>
    </source>
</evidence>
<proteinExistence type="inferred from homology"/>
<name>D0LDN7_GORB4</name>
<reference evidence="10" key="1">
    <citation type="submission" date="2009-10" db="EMBL/GenBank/DDBJ databases">
        <title>The complete chromosome of Gordonia bronchialis DSM 43247.</title>
        <authorList>
            <consortium name="US DOE Joint Genome Institute (JGI-PGF)"/>
            <person name="Lucas S."/>
            <person name="Copeland A."/>
            <person name="Lapidus A."/>
            <person name="Glavina del Rio T."/>
            <person name="Dalin E."/>
            <person name="Tice H."/>
            <person name="Bruce D."/>
            <person name="Goodwin L."/>
            <person name="Pitluck S."/>
            <person name="Kyrpides N."/>
            <person name="Mavromatis K."/>
            <person name="Ivanova N."/>
            <person name="Ovchinnikova G."/>
            <person name="Saunders E."/>
            <person name="Brettin T."/>
            <person name="Detter J.C."/>
            <person name="Han C."/>
            <person name="Larimer F."/>
            <person name="Land M."/>
            <person name="Hauser L."/>
            <person name="Markowitz V."/>
            <person name="Cheng J.-F."/>
            <person name="Hugenholtz P."/>
            <person name="Woyke T."/>
            <person name="Wu D."/>
            <person name="Jando M."/>
            <person name="Schneider S."/>
            <person name="Goeker M."/>
            <person name="Klenk H.-P."/>
            <person name="Eisen J.A."/>
        </authorList>
    </citation>
    <scope>NUCLEOTIDE SEQUENCE [LARGE SCALE GENOMIC DNA]</scope>
    <source>
        <strain evidence="10">ATCC 25592 / DSM 43247 / BCRC 13721 / JCM 3198 / KCTC 3076 / NBRC 16047 / NCTC 10667</strain>
    </source>
</reference>
<evidence type="ECO:0000313" key="10">
    <source>
        <dbReference type="Proteomes" id="UP000001219"/>
    </source>
</evidence>
<keyword evidence="10" id="KW-1185">Reference proteome</keyword>
<dbReference type="InterPro" id="IPR032816">
    <property type="entry name" value="VTT_dom"/>
</dbReference>
<dbReference type="InterPro" id="IPR015414">
    <property type="entry name" value="TMEM64"/>
</dbReference>
<dbReference type="AlphaFoldDB" id="D0LDN7"/>
<evidence type="ECO:0000256" key="5">
    <source>
        <dbReference type="ARBA" id="ARBA00022989"/>
    </source>
</evidence>
<comment type="similarity">
    <text evidence="2 7">Belongs to the TVP38/TMEM64 family.</text>
</comment>
<evidence type="ECO:0000313" key="9">
    <source>
        <dbReference type="EMBL" id="ACY21660.1"/>
    </source>
</evidence>
<dbReference type="PANTHER" id="PTHR12677:SF59">
    <property type="entry name" value="GOLGI APPARATUS MEMBRANE PROTEIN TVP38-RELATED"/>
    <property type="match status" value="1"/>
</dbReference>
<comment type="subcellular location">
    <subcellularLocation>
        <location evidence="1 7">Cell membrane</location>
        <topology evidence="1 7">Multi-pass membrane protein</topology>
    </subcellularLocation>
</comment>
<feature type="transmembrane region" description="Helical" evidence="7">
    <location>
        <begin position="209"/>
        <end position="229"/>
    </location>
</feature>
<keyword evidence="6 7" id="KW-0472">Membrane</keyword>
<evidence type="ECO:0000256" key="3">
    <source>
        <dbReference type="ARBA" id="ARBA00022475"/>
    </source>
</evidence>
<keyword evidence="3 7" id="KW-1003">Cell membrane</keyword>
<dbReference type="Pfam" id="PF09335">
    <property type="entry name" value="VTT_dom"/>
    <property type="match status" value="1"/>
</dbReference>
<dbReference type="Proteomes" id="UP000001219">
    <property type="component" value="Chromosome"/>
</dbReference>
<organism evidence="9 10">
    <name type="scientific">Gordonia bronchialis (strain ATCC 25592 / DSM 43247 / BCRC 13721 / JCM 3198 / KCTC 3076 / NBRC 16047 / NCTC 10667)</name>
    <name type="common">Rhodococcus bronchialis</name>
    <dbReference type="NCBI Taxonomy" id="526226"/>
    <lineage>
        <taxon>Bacteria</taxon>
        <taxon>Bacillati</taxon>
        <taxon>Actinomycetota</taxon>
        <taxon>Actinomycetes</taxon>
        <taxon>Mycobacteriales</taxon>
        <taxon>Gordoniaceae</taxon>
        <taxon>Gordonia</taxon>
    </lineage>
</organism>
<keyword evidence="5 7" id="KW-1133">Transmembrane helix</keyword>
<dbReference type="OrthoDB" id="5242213at2"/>
<evidence type="ECO:0000256" key="4">
    <source>
        <dbReference type="ARBA" id="ARBA00022692"/>
    </source>
</evidence>
<feature type="transmembrane region" description="Helical" evidence="7">
    <location>
        <begin position="95"/>
        <end position="115"/>
    </location>
</feature>
<protein>
    <recommendedName>
        <fullName evidence="7">TVP38/TMEM64 family membrane protein</fullName>
    </recommendedName>
</protein>
<feature type="domain" description="VTT" evidence="8">
    <location>
        <begin position="115"/>
        <end position="232"/>
    </location>
</feature>
<dbReference type="KEGG" id="gbr:Gbro_2418"/>
<dbReference type="GO" id="GO:0005886">
    <property type="term" value="C:plasma membrane"/>
    <property type="evidence" value="ECO:0007669"/>
    <property type="project" value="UniProtKB-SubCell"/>
</dbReference>
<sequence>MLCASAYTTLADRSLGPVIDAETVTKTTVGVRTYSDGVPDTPTRPVESSATHSRIDRRALRAAAIAAVVVVVILACTYFLPTPSVAVVRSWGQSLGPWFAWLFFAAYAIITIAPIPRSTFTVMSGIFFGPVVGFTGAMIASTVAAVAAFLLVRRLGRARVQPYLKKPVVAAVEYRLSRRGWLAVGSLRLIAACPFSVANYCSALSSVRIVPFTVASVIGMAPGTAAVVFLGDALTGNRNPVLLVLTGLFFAVGIAGLVLDARLPVRDPDPGRPLDSTTSSQQA</sequence>
<gene>
    <name evidence="9" type="ordered locus">Gbro_2418</name>
</gene>
<feature type="transmembrane region" description="Helical" evidence="7">
    <location>
        <begin position="59"/>
        <end position="80"/>
    </location>
</feature>
<evidence type="ECO:0000256" key="1">
    <source>
        <dbReference type="ARBA" id="ARBA00004651"/>
    </source>
</evidence>
<dbReference type="EMBL" id="CP001802">
    <property type="protein sequence ID" value="ACY21660.1"/>
    <property type="molecule type" value="Genomic_DNA"/>
</dbReference>
<keyword evidence="4 7" id="KW-0812">Transmembrane</keyword>
<dbReference type="HOGENOM" id="CLU_038944_4_0_11"/>
<dbReference type="RefSeq" id="WP_012834215.1">
    <property type="nucleotide sequence ID" value="NC_013441.1"/>
</dbReference>